<keyword evidence="2" id="KW-1133">Transmembrane helix</keyword>
<feature type="region of interest" description="Disordered" evidence="1">
    <location>
        <begin position="445"/>
        <end position="497"/>
    </location>
</feature>
<feature type="region of interest" description="Disordered" evidence="1">
    <location>
        <begin position="325"/>
        <end position="346"/>
    </location>
</feature>
<accession>A0A9P8BPV0</accession>
<name>A0A9P8BPV0_9FUNG</name>
<sequence>MSVPLPVLSNPCIAAASSTSVYLIGIPGAMGGHLQVFSIALDATLDSPIAVPIGKEQVTNTWEVQAKMACFSYGAITSPHDTVLLVQVGATRTDVANLRSSGVFDYPVQIPDSTLKSTKLLTQVGSYSTFAWFTGFTTTNAASAWKGMRFLSTNVSAYISDEQITQAPTKTPFMTVGTYDISSKSSSTQGYSIVFDSVSSGVVYPATGNAESLTGAVSLSTPFALDMQGITLTNKSIPVTMGNVAYILDEAADSSIVAYTIIPSTTNKLSTISITGRAPSFLTVQSATSLNNKIVVYSVNNSSVPSLNVFDSVARTWSGPGLIGSGTSKPISSTTGATTMPNNGNDNESRFPVAPVVGGVLALVIVACTVFWITRNRRRRRREQGDDANNTDENESSTQKLEMDPRQQKQSVLTLQEETGTTSSQQQQHAAYPAAHYPSAHATLNIHPHSAPRVPNPAPPPRNDYMSQPQPPYNPQYIQNTPSNPQHKAEEEPLGWK</sequence>
<dbReference type="OrthoDB" id="2407651at2759"/>
<comment type="caution">
    <text evidence="3">The sequence shown here is derived from an EMBL/GenBank/DDBJ whole genome shotgun (WGS) entry which is preliminary data.</text>
</comment>
<keyword evidence="4" id="KW-1185">Reference proteome</keyword>
<proteinExistence type="predicted"/>
<feature type="transmembrane region" description="Helical" evidence="2">
    <location>
        <begin position="353"/>
        <end position="373"/>
    </location>
</feature>
<dbReference type="Proteomes" id="UP000707451">
    <property type="component" value="Unassembled WGS sequence"/>
</dbReference>
<evidence type="ECO:0000313" key="3">
    <source>
        <dbReference type="EMBL" id="KAG9064209.1"/>
    </source>
</evidence>
<reference evidence="3" key="1">
    <citation type="submission" date="2021-06" db="EMBL/GenBank/DDBJ databases">
        <title>Genome Sequence of Mortierella hyaline Strain SCG-10, a Cold-Adapted, Nitrate-Reducing Fungus Isolated from Soil in Minnesota, USA.</title>
        <authorList>
            <person name="Aldossari N."/>
        </authorList>
    </citation>
    <scope>NUCLEOTIDE SEQUENCE</scope>
    <source>
        <strain evidence="3">SCG-10</strain>
    </source>
</reference>
<evidence type="ECO:0000256" key="1">
    <source>
        <dbReference type="SAM" id="MobiDB-lite"/>
    </source>
</evidence>
<dbReference type="AlphaFoldDB" id="A0A9P8BPV0"/>
<keyword evidence="2" id="KW-0812">Transmembrane</keyword>
<evidence type="ECO:0000256" key="2">
    <source>
        <dbReference type="SAM" id="Phobius"/>
    </source>
</evidence>
<dbReference type="EMBL" id="JAHRHY010000014">
    <property type="protein sequence ID" value="KAG9064209.1"/>
    <property type="molecule type" value="Genomic_DNA"/>
</dbReference>
<organism evidence="3 4">
    <name type="scientific">Linnemannia hyalina</name>
    <dbReference type="NCBI Taxonomy" id="64524"/>
    <lineage>
        <taxon>Eukaryota</taxon>
        <taxon>Fungi</taxon>
        <taxon>Fungi incertae sedis</taxon>
        <taxon>Mucoromycota</taxon>
        <taxon>Mortierellomycotina</taxon>
        <taxon>Mortierellomycetes</taxon>
        <taxon>Mortierellales</taxon>
        <taxon>Mortierellaceae</taxon>
        <taxon>Linnemannia</taxon>
    </lineage>
</organism>
<protein>
    <submittedName>
        <fullName evidence="3">Uncharacterized protein</fullName>
    </submittedName>
</protein>
<keyword evidence="2" id="KW-0472">Membrane</keyword>
<feature type="compositionally biased region" description="Low complexity" evidence="1">
    <location>
        <begin position="413"/>
        <end position="433"/>
    </location>
</feature>
<feature type="region of interest" description="Disordered" evidence="1">
    <location>
        <begin position="379"/>
        <end position="433"/>
    </location>
</feature>
<evidence type="ECO:0000313" key="4">
    <source>
        <dbReference type="Proteomes" id="UP000707451"/>
    </source>
</evidence>
<gene>
    <name evidence="3" type="ORF">KI688_003397</name>
</gene>